<proteinExistence type="predicted"/>
<evidence type="ECO:0000256" key="1">
    <source>
        <dbReference type="SAM" id="MobiDB-lite"/>
    </source>
</evidence>
<name>A0A7C4LIW9_9PLAN</name>
<evidence type="ECO:0000313" key="2">
    <source>
        <dbReference type="EMBL" id="HGT37913.1"/>
    </source>
</evidence>
<comment type="caution">
    <text evidence="2">The sequence shown here is derived from an EMBL/GenBank/DDBJ whole genome shotgun (WGS) entry which is preliminary data.</text>
</comment>
<accession>A0A7C4LIW9</accession>
<sequence length="170" mass="19048">MDRPPYCTRTRASRPRCRWLAWVLIVAAAPGAVVGGENSDQRPSNWRWWHGLWFHKNGAPRFAAGPYYDTREHQTRLPVCPPLTEPNFGYYQPCWRQLHVYPRCVTCETMPVGVIRSHRSGDAGELPPAPAAPPPRDDYAPPAPPDTPATPPVIPRTSSTAQPDNALDFQ</sequence>
<organism evidence="2">
    <name type="scientific">Schlesneria paludicola</name>
    <dbReference type="NCBI Taxonomy" id="360056"/>
    <lineage>
        <taxon>Bacteria</taxon>
        <taxon>Pseudomonadati</taxon>
        <taxon>Planctomycetota</taxon>
        <taxon>Planctomycetia</taxon>
        <taxon>Planctomycetales</taxon>
        <taxon>Planctomycetaceae</taxon>
        <taxon>Schlesneria</taxon>
    </lineage>
</organism>
<feature type="compositionally biased region" description="Pro residues" evidence="1">
    <location>
        <begin position="141"/>
        <end position="154"/>
    </location>
</feature>
<reference evidence="2" key="1">
    <citation type="journal article" date="2020" name="mSystems">
        <title>Genome- and Community-Level Interaction Insights into Carbon Utilization and Element Cycling Functions of Hydrothermarchaeota in Hydrothermal Sediment.</title>
        <authorList>
            <person name="Zhou Z."/>
            <person name="Liu Y."/>
            <person name="Xu W."/>
            <person name="Pan J."/>
            <person name="Luo Z.H."/>
            <person name="Li M."/>
        </authorList>
    </citation>
    <scope>NUCLEOTIDE SEQUENCE [LARGE SCALE GENOMIC DNA]</scope>
    <source>
        <strain evidence="2">SpSt-508</strain>
    </source>
</reference>
<dbReference type="EMBL" id="DSVQ01000003">
    <property type="protein sequence ID" value="HGT37913.1"/>
    <property type="molecule type" value="Genomic_DNA"/>
</dbReference>
<feature type="region of interest" description="Disordered" evidence="1">
    <location>
        <begin position="118"/>
        <end position="170"/>
    </location>
</feature>
<dbReference type="AlphaFoldDB" id="A0A7C4LIW9"/>
<gene>
    <name evidence="2" type="ORF">ENS64_01390</name>
</gene>
<protein>
    <submittedName>
        <fullName evidence="2">Uncharacterized protein</fullName>
    </submittedName>
</protein>